<evidence type="ECO:0000256" key="1">
    <source>
        <dbReference type="SAM" id="Phobius"/>
    </source>
</evidence>
<keyword evidence="1" id="KW-1133">Transmembrane helix</keyword>
<organism evidence="2 3">
    <name type="scientific">Thelonectria olida</name>
    <dbReference type="NCBI Taxonomy" id="1576542"/>
    <lineage>
        <taxon>Eukaryota</taxon>
        <taxon>Fungi</taxon>
        <taxon>Dikarya</taxon>
        <taxon>Ascomycota</taxon>
        <taxon>Pezizomycotina</taxon>
        <taxon>Sordariomycetes</taxon>
        <taxon>Hypocreomycetidae</taxon>
        <taxon>Hypocreales</taxon>
        <taxon>Nectriaceae</taxon>
        <taxon>Thelonectria</taxon>
    </lineage>
</organism>
<protein>
    <submittedName>
        <fullName evidence="2">Uncharacterized protein</fullName>
    </submittedName>
</protein>
<name>A0A9P8W322_9HYPO</name>
<feature type="transmembrane region" description="Helical" evidence="1">
    <location>
        <begin position="323"/>
        <end position="347"/>
    </location>
</feature>
<keyword evidence="3" id="KW-1185">Reference proteome</keyword>
<accession>A0A9P8W322</accession>
<reference evidence="2 3" key="1">
    <citation type="journal article" date="2021" name="Nat. Commun.">
        <title>Genetic determinants of endophytism in the Arabidopsis root mycobiome.</title>
        <authorList>
            <person name="Mesny F."/>
            <person name="Miyauchi S."/>
            <person name="Thiergart T."/>
            <person name="Pickel B."/>
            <person name="Atanasova L."/>
            <person name="Karlsson M."/>
            <person name="Huettel B."/>
            <person name="Barry K.W."/>
            <person name="Haridas S."/>
            <person name="Chen C."/>
            <person name="Bauer D."/>
            <person name="Andreopoulos W."/>
            <person name="Pangilinan J."/>
            <person name="LaButti K."/>
            <person name="Riley R."/>
            <person name="Lipzen A."/>
            <person name="Clum A."/>
            <person name="Drula E."/>
            <person name="Henrissat B."/>
            <person name="Kohler A."/>
            <person name="Grigoriev I.V."/>
            <person name="Martin F.M."/>
            <person name="Hacquard S."/>
        </authorList>
    </citation>
    <scope>NUCLEOTIDE SEQUENCE [LARGE SCALE GENOMIC DNA]</scope>
    <source>
        <strain evidence="2 3">MPI-CAGE-CH-0241</strain>
    </source>
</reference>
<evidence type="ECO:0000313" key="2">
    <source>
        <dbReference type="EMBL" id="KAH6889303.1"/>
    </source>
</evidence>
<comment type="caution">
    <text evidence="2">The sequence shown here is derived from an EMBL/GenBank/DDBJ whole genome shotgun (WGS) entry which is preliminary data.</text>
</comment>
<gene>
    <name evidence="2" type="ORF">B0T10DRAFT_49738</name>
</gene>
<dbReference type="AlphaFoldDB" id="A0A9P8W322"/>
<evidence type="ECO:0000313" key="3">
    <source>
        <dbReference type="Proteomes" id="UP000777438"/>
    </source>
</evidence>
<dbReference type="OrthoDB" id="5428890at2759"/>
<keyword evidence="1" id="KW-0812">Transmembrane</keyword>
<keyword evidence="1" id="KW-0472">Membrane</keyword>
<dbReference type="Proteomes" id="UP000777438">
    <property type="component" value="Unassembled WGS sequence"/>
</dbReference>
<sequence length="389" mass="44251">MDYLKPILTNTNALHRYLPQSRRPTPQNIQLCNDIWPSLEETYAPEADQYIRLADFAMEQTSRFRTIFPRHDETIIVDIVKSLRTMTDRPREDVLQMLDRTLSLDGTSTDNPKRLTRVLEIAALLCLTINIQSGDSLDPIHSNAVLWERGMSLSAAIETHSTSDHDPASTSVGGTIDEGLTVRNLVTNYDFEVDWTNNLYEHLTFNQETRVLSVYQHKIWLFGHLRSQSPCAVPAGVIEECLDTLNLLFPHHDSRTRAFLKDHRQTFNFLGNCGRKVSRDLGNYPRWGRNLNKLLQILKGPRTGFRQLLPRSDQGNFVDSINFWIATFVAALTVVTFVFGLLGAIYAKLAYDVSKQSLELTREQYLLSLAQACSDPSSSNEVLEFCQKG</sequence>
<proteinExistence type="predicted"/>
<dbReference type="EMBL" id="JAGPYM010000011">
    <property type="protein sequence ID" value="KAH6889303.1"/>
    <property type="molecule type" value="Genomic_DNA"/>
</dbReference>